<dbReference type="CDD" id="cd02248">
    <property type="entry name" value="Peptidase_C1A"/>
    <property type="match status" value="1"/>
</dbReference>
<dbReference type="GO" id="GO:0008234">
    <property type="term" value="F:cysteine-type peptidase activity"/>
    <property type="evidence" value="ECO:0007669"/>
    <property type="project" value="InterPro"/>
</dbReference>
<dbReference type="EMBL" id="DAKRPA010000140">
    <property type="protein sequence ID" value="DAZ97305.1"/>
    <property type="molecule type" value="Genomic_DNA"/>
</dbReference>
<dbReference type="InterPro" id="IPR000169">
    <property type="entry name" value="Pept_cys_AS"/>
</dbReference>
<proteinExistence type="inferred from homology"/>
<dbReference type="SMART" id="SM00645">
    <property type="entry name" value="Pept_C1"/>
    <property type="match status" value="1"/>
</dbReference>
<evidence type="ECO:0000256" key="2">
    <source>
        <dbReference type="ARBA" id="ARBA00023145"/>
    </source>
</evidence>
<dbReference type="PANTHER" id="PTHR12411">
    <property type="entry name" value="CYSTEINE PROTEASE FAMILY C1-RELATED"/>
    <property type="match status" value="1"/>
</dbReference>
<dbReference type="InterPro" id="IPR000668">
    <property type="entry name" value="Peptidase_C1A_C"/>
</dbReference>
<dbReference type="InterPro" id="IPR025660">
    <property type="entry name" value="Pept_his_AS"/>
</dbReference>
<comment type="similarity">
    <text evidence="1">Belongs to the peptidase C1 family.</text>
</comment>
<dbReference type="PROSITE" id="PS00639">
    <property type="entry name" value="THIOL_PROTEASE_HIS"/>
    <property type="match status" value="2"/>
</dbReference>
<comment type="caution">
    <text evidence="5">The sequence shown here is derived from an EMBL/GenBank/DDBJ whole genome shotgun (WGS) entry which is preliminary data.</text>
</comment>
<keyword evidence="6" id="KW-1185">Reference proteome</keyword>
<feature type="non-terminal residue" evidence="5">
    <location>
        <position position="1"/>
    </location>
</feature>
<dbReference type="InterPro" id="IPR039417">
    <property type="entry name" value="Peptidase_C1A_papain-like"/>
</dbReference>
<keyword evidence="2" id="KW-0865">Zymogen</keyword>
<evidence type="ECO:0000259" key="4">
    <source>
        <dbReference type="SMART" id="SM00645"/>
    </source>
</evidence>
<feature type="transmembrane region" description="Helical" evidence="3">
    <location>
        <begin position="41"/>
        <end position="63"/>
    </location>
</feature>
<dbReference type="PROSITE" id="PS00139">
    <property type="entry name" value="THIOL_PROTEASE_CYS"/>
    <property type="match status" value="1"/>
</dbReference>
<evidence type="ECO:0000256" key="1">
    <source>
        <dbReference type="ARBA" id="ARBA00008455"/>
    </source>
</evidence>
<evidence type="ECO:0000313" key="6">
    <source>
        <dbReference type="Proteomes" id="UP001146120"/>
    </source>
</evidence>
<dbReference type="PRINTS" id="PR00705">
    <property type="entry name" value="PAPAIN"/>
</dbReference>
<dbReference type="Pfam" id="PF00112">
    <property type="entry name" value="Peptidase_C1"/>
    <property type="match status" value="2"/>
</dbReference>
<dbReference type="GO" id="GO:0006508">
    <property type="term" value="P:proteolysis"/>
    <property type="evidence" value="ECO:0007669"/>
    <property type="project" value="InterPro"/>
</dbReference>
<gene>
    <name evidence="5" type="ORF">N0F65_009838</name>
</gene>
<protein>
    <recommendedName>
        <fullName evidence="4">Peptidase C1A papain C-terminal domain-containing protein</fullName>
    </recommendedName>
</protein>
<keyword evidence="3" id="KW-1133">Transmembrane helix</keyword>
<feature type="domain" description="Peptidase C1A papain C-terminal" evidence="4">
    <location>
        <begin position="213"/>
        <end position="433"/>
    </location>
</feature>
<dbReference type="Proteomes" id="UP001146120">
    <property type="component" value="Unassembled WGS sequence"/>
</dbReference>
<dbReference type="InterPro" id="IPR038765">
    <property type="entry name" value="Papain-like_cys_pep_sf"/>
</dbReference>
<name>A0AAV2YT86_9STRA</name>
<keyword evidence="3" id="KW-0812">Transmembrane</keyword>
<dbReference type="AlphaFoldDB" id="A0AAV2YT86"/>
<dbReference type="InterPro" id="IPR013128">
    <property type="entry name" value="Peptidase_C1A"/>
</dbReference>
<organism evidence="5 6">
    <name type="scientific">Lagenidium giganteum</name>
    <dbReference type="NCBI Taxonomy" id="4803"/>
    <lineage>
        <taxon>Eukaryota</taxon>
        <taxon>Sar</taxon>
        <taxon>Stramenopiles</taxon>
        <taxon>Oomycota</taxon>
        <taxon>Peronosporomycetes</taxon>
        <taxon>Pythiales</taxon>
        <taxon>Pythiaceae</taxon>
    </lineage>
</organism>
<reference evidence="5" key="2">
    <citation type="journal article" date="2023" name="Microbiol Resour">
        <title>Decontamination and Annotation of the Draft Genome Sequence of the Oomycete Lagenidium giganteum ARSEF 373.</title>
        <authorList>
            <person name="Morgan W.R."/>
            <person name="Tartar A."/>
        </authorList>
    </citation>
    <scope>NUCLEOTIDE SEQUENCE</scope>
    <source>
        <strain evidence="5">ARSEF 373</strain>
    </source>
</reference>
<dbReference type="SUPFAM" id="SSF54001">
    <property type="entry name" value="Cysteine proteinases"/>
    <property type="match status" value="2"/>
</dbReference>
<sequence>QQQHLHIKVTRSLADSLIRSLTHFPICLARHKQRSNRATPLTMKITIIASLLAAALSSVASAASSMSKVSAIAHVHKHPEHHQRFLQDLDELKAELEAWKKSESHEAAKQLGVYAGQDGDFESDGPSEDAARLYLTKQSIAEAQQRNPDAVFSLKSPFTLLLQEEFNEYVARGFGSANTAADAAVVLDDNTDSHNTTTPVAAPVHNVSRELSSGDSVDWSTSKCVAPPQQQGNCGCCWAFAAVASLESANCIKTGKFTKLSEQELTTCAIDDGCGGSFPHVGLNFVKEQSGLSSSAAYPYTNGAYKVAQQCEADASDRVDLDFDVVKVSNAVTSRADIGKDPSYLRDALKQQPVAIGVTAGNPDFKQYNGGVLRECGSTALDHAVFAVGYSVTSRGSTVFKVRNSWGGSWGERGYFRVQSSACRITDYGYYPSMSTTGACFAGAARSADHAVFAVGYSVTSRGSTVFKVRNWWGESWGEQGYFRVQSSACQSSTMATTQNWFS</sequence>
<evidence type="ECO:0000256" key="3">
    <source>
        <dbReference type="SAM" id="Phobius"/>
    </source>
</evidence>
<accession>A0AAV2YT86</accession>
<reference evidence="5" key="1">
    <citation type="submission" date="2022-11" db="EMBL/GenBank/DDBJ databases">
        <authorList>
            <person name="Morgan W.R."/>
            <person name="Tartar A."/>
        </authorList>
    </citation>
    <scope>NUCLEOTIDE SEQUENCE</scope>
    <source>
        <strain evidence="5">ARSEF 373</strain>
    </source>
</reference>
<keyword evidence="3" id="KW-0472">Membrane</keyword>
<evidence type="ECO:0000313" key="5">
    <source>
        <dbReference type="EMBL" id="DAZ97305.1"/>
    </source>
</evidence>
<dbReference type="Gene3D" id="3.90.70.10">
    <property type="entry name" value="Cysteine proteinases"/>
    <property type="match status" value="2"/>
</dbReference>